<evidence type="ECO:0000256" key="7">
    <source>
        <dbReference type="RuleBase" id="RU004016"/>
    </source>
</evidence>
<keyword evidence="5" id="KW-0573">Peptidoglycan synthesis</keyword>
<dbReference type="EMBL" id="JACBZA010000001">
    <property type="protein sequence ID" value="NYH84638.1"/>
    <property type="molecule type" value="Genomic_DNA"/>
</dbReference>
<keyword evidence="2" id="KW-0732">Signal</keyword>
<evidence type="ECO:0000256" key="8">
    <source>
        <dbReference type="SAM" id="MobiDB-lite"/>
    </source>
</evidence>
<dbReference type="InterPro" id="IPR012338">
    <property type="entry name" value="Beta-lactam/transpept-like"/>
</dbReference>
<keyword evidence="9" id="KW-0812">Transmembrane</keyword>
<keyword evidence="6" id="KW-0961">Cell wall biogenesis/degradation</keyword>
<evidence type="ECO:0000313" key="12">
    <source>
        <dbReference type="Proteomes" id="UP000533017"/>
    </source>
</evidence>
<dbReference type="RefSeq" id="WP_175542312.1">
    <property type="nucleotide sequence ID" value="NZ_FOOI01000001.1"/>
</dbReference>
<comment type="similarity">
    <text evidence="1 7">Belongs to the peptidase S11 family.</text>
</comment>
<keyword evidence="3 11" id="KW-0378">Hydrolase</keyword>
<keyword evidence="12" id="KW-1185">Reference proteome</keyword>
<evidence type="ECO:0000313" key="11">
    <source>
        <dbReference type="EMBL" id="NYH84638.1"/>
    </source>
</evidence>
<keyword evidence="4" id="KW-0133">Cell shape</keyword>
<reference evidence="11 12" key="1">
    <citation type="submission" date="2020-07" db="EMBL/GenBank/DDBJ databases">
        <title>Sequencing the genomes of 1000 actinobacteria strains.</title>
        <authorList>
            <person name="Klenk H.-P."/>
        </authorList>
    </citation>
    <scope>NUCLEOTIDE SEQUENCE [LARGE SCALE GENOMIC DNA]</scope>
    <source>
        <strain evidence="11 12">DSM 45117</strain>
    </source>
</reference>
<sequence>MRPERRVRAIGRAGSAARIARLVCVLVLGVATTLGLTVVPAGAAGNAPGSAPGAKPTPTEPPPVPGPTATPVPTTNPFTGPVGGAALGHRGVVVDRNTTPAPPKVDVASYVVADLDTGQVLASKNAHLRLPPASTLKTLTAVTLLPRLDKRARYTAVPADTRVEGSRVGIENGRAYTIDQLFYGMFLPSGNDAASALGNAAGGTRTAVEMMNTEARRLGAFDTHAVNTSGLDAPGQVSSAYDLALVARAGMARADFRRYVTTLRYNFPGKGRKSFQIQNLNKLLGHYPGAIGVKNGYTTQAHSTLVGAAEQDGRRLVVVIMRSKAPYWTRAATLLDWGFTAGAKAKPVGNLVSSDDVARAAAARAPGAATPKPGATRPAGPAASPSTRPTLAPGAGGPDDPGVTIATAESAWPRLPVWLWLMLLVFLGLAGLRVFSYVRSRR</sequence>
<feature type="compositionally biased region" description="Pro residues" evidence="8">
    <location>
        <begin position="58"/>
        <end position="70"/>
    </location>
</feature>
<evidence type="ECO:0000256" key="3">
    <source>
        <dbReference type="ARBA" id="ARBA00022801"/>
    </source>
</evidence>
<keyword evidence="9" id="KW-0472">Membrane</keyword>
<evidence type="ECO:0000259" key="10">
    <source>
        <dbReference type="Pfam" id="PF00768"/>
    </source>
</evidence>
<feature type="region of interest" description="Disordered" evidence="8">
    <location>
        <begin position="363"/>
        <end position="402"/>
    </location>
</feature>
<dbReference type="EC" id="3.4.16.4" evidence="11"/>
<dbReference type="GO" id="GO:0009002">
    <property type="term" value="F:serine-type D-Ala-D-Ala carboxypeptidase activity"/>
    <property type="evidence" value="ECO:0007669"/>
    <property type="project" value="UniProtKB-EC"/>
</dbReference>
<keyword evidence="9" id="KW-1133">Transmembrane helix</keyword>
<evidence type="ECO:0000256" key="2">
    <source>
        <dbReference type="ARBA" id="ARBA00022729"/>
    </source>
</evidence>
<name>A0ABX2S4T4_9ACTN</name>
<evidence type="ECO:0000256" key="9">
    <source>
        <dbReference type="SAM" id="Phobius"/>
    </source>
</evidence>
<dbReference type="Pfam" id="PF00768">
    <property type="entry name" value="Peptidase_S11"/>
    <property type="match status" value="1"/>
</dbReference>
<dbReference type="SUPFAM" id="SSF56601">
    <property type="entry name" value="beta-lactamase/transpeptidase-like"/>
    <property type="match status" value="1"/>
</dbReference>
<organism evidence="11 12">
    <name type="scientific">Actinopolymorpha cephalotaxi</name>
    <dbReference type="NCBI Taxonomy" id="504797"/>
    <lineage>
        <taxon>Bacteria</taxon>
        <taxon>Bacillati</taxon>
        <taxon>Actinomycetota</taxon>
        <taxon>Actinomycetes</taxon>
        <taxon>Propionibacteriales</taxon>
        <taxon>Actinopolymorphaceae</taxon>
        <taxon>Actinopolymorpha</taxon>
    </lineage>
</organism>
<protein>
    <submittedName>
        <fullName evidence="11">D-alanyl-D-alanine carboxypeptidase (Penicillin-binding protein 5/6)</fullName>
        <ecNumber evidence="11">3.4.16.4</ecNumber>
    </submittedName>
</protein>
<dbReference type="InterPro" id="IPR001967">
    <property type="entry name" value="Peptidase_S11_N"/>
</dbReference>
<feature type="compositionally biased region" description="Low complexity" evidence="8">
    <location>
        <begin position="46"/>
        <end position="57"/>
    </location>
</feature>
<feature type="domain" description="Peptidase S11 D-alanyl-D-alanine carboxypeptidase A N-terminal" evidence="10">
    <location>
        <begin position="98"/>
        <end position="323"/>
    </location>
</feature>
<accession>A0ABX2S4T4</accession>
<dbReference type="Proteomes" id="UP000533017">
    <property type="component" value="Unassembled WGS sequence"/>
</dbReference>
<dbReference type="Gene3D" id="3.40.710.10">
    <property type="entry name" value="DD-peptidase/beta-lactamase superfamily"/>
    <property type="match status" value="1"/>
</dbReference>
<dbReference type="PANTHER" id="PTHR21581:SF33">
    <property type="entry name" value="D-ALANYL-D-ALANINE CARBOXYPEPTIDASE DACB"/>
    <property type="match status" value="1"/>
</dbReference>
<comment type="caution">
    <text evidence="11">The sequence shown here is derived from an EMBL/GenBank/DDBJ whole genome shotgun (WGS) entry which is preliminary data.</text>
</comment>
<gene>
    <name evidence="11" type="ORF">FHR37_003489</name>
</gene>
<dbReference type="InterPro" id="IPR018044">
    <property type="entry name" value="Peptidase_S11"/>
</dbReference>
<evidence type="ECO:0000256" key="5">
    <source>
        <dbReference type="ARBA" id="ARBA00022984"/>
    </source>
</evidence>
<evidence type="ECO:0000256" key="1">
    <source>
        <dbReference type="ARBA" id="ARBA00007164"/>
    </source>
</evidence>
<evidence type="ECO:0000256" key="6">
    <source>
        <dbReference type="ARBA" id="ARBA00023316"/>
    </source>
</evidence>
<feature type="region of interest" description="Disordered" evidence="8">
    <location>
        <begin position="46"/>
        <end position="84"/>
    </location>
</feature>
<keyword evidence="11" id="KW-0645">Protease</keyword>
<evidence type="ECO:0000256" key="4">
    <source>
        <dbReference type="ARBA" id="ARBA00022960"/>
    </source>
</evidence>
<feature type="transmembrane region" description="Helical" evidence="9">
    <location>
        <begin position="417"/>
        <end position="438"/>
    </location>
</feature>
<dbReference type="PANTHER" id="PTHR21581">
    <property type="entry name" value="D-ALANYL-D-ALANINE CARBOXYPEPTIDASE"/>
    <property type="match status" value="1"/>
</dbReference>
<proteinExistence type="inferred from homology"/>
<feature type="compositionally biased region" description="Low complexity" evidence="8">
    <location>
        <begin position="363"/>
        <end position="393"/>
    </location>
</feature>
<keyword evidence="11" id="KW-0121">Carboxypeptidase</keyword>
<dbReference type="PRINTS" id="PR00725">
    <property type="entry name" value="DADACBPTASE1"/>
</dbReference>